<dbReference type="InterPro" id="IPR044660">
    <property type="entry name" value="IBH1-like"/>
</dbReference>
<dbReference type="Proteomes" id="UP001642360">
    <property type="component" value="Unassembled WGS sequence"/>
</dbReference>
<organism evidence="6 7">
    <name type="scientific">Ilex paraguariensis</name>
    <name type="common">yerba mate</name>
    <dbReference type="NCBI Taxonomy" id="185542"/>
    <lineage>
        <taxon>Eukaryota</taxon>
        <taxon>Viridiplantae</taxon>
        <taxon>Streptophyta</taxon>
        <taxon>Embryophyta</taxon>
        <taxon>Tracheophyta</taxon>
        <taxon>Spermatophyta</taxon>
        <taxon>Magnoliopsida</taxon>
        <taxon>eudicotyledons</taxon>
        <taxon>Gunneridae</taxon>
        <taxon>Pentapetalae</taxon>
        <taxon>asterids</taxon>
        <taxon>campanulids</taxon>
        <taxon>Aquifoliales</taxon>
        <taxon>Aquifoliaceae</taxon>
        <taxon>Ilex</taxon>
    </lineage>
</organism>
<dbReference type="SUPFAM" id="SSF47459">
    <property type="entry name" value="HLH, helix-loop-helix DNA-binding domain"/>
    <property type="match status" value="1"/>
</dbReference>
<dbReference type="CDD" id="cd11444">
    <property type="entry name" value="bHLH_AtIBH1_like"/>
    <property type="match status" value="1"/>
</dbReference>
<feature type="compositionally biased region" description="Basic residues" evidence="5">
    <location>
        <begin position="12"/>
        <end position="34"/>
    </location>
</feature>
<reference evidence="6 7" key="1">
    <citation type="submission" date="2024-02" db="EMBL/GenBank/DDBJ databases">
        <authorList>
            <person name="Vignale AGUSTIN F."/>
            <person name="Sosa J E."/>
            <person name="Modenutti C."/>
        </authorList>
    </citation>
    <scope>NUCLEOTIDE SEQUENCE [LARGE SCALE GENOMIC DNA]</scope>
</reference>
<keyword evidence="7" id="KW-1185">Reference proteome</keyword>
<proteinExistence type="predicted"/>
<comment type="subcellular location">
    <subcellularLocation>
        <location evidence="1">Nucleus</location>
    </subcellularLocation>
</comment>
<evidence type="ECO:0000256" key="1">
    <source>
        <dbReference type="ARBA" id="ARBA00004123"/>
    </source>
</evidence>
<dbReference type="PANTHER" id="PTHR33124">
    <property type="entry name" value="TRANSCRIPTION FACTOR IBH1-LIKE 1"/>
    <property type="match status" value="1"/>
</dbReference>
<protein>
    <submittedName>
        <fullName evidence="6">Uncharacterized protein</fullName>
    </submittedName>
</protein>
<evidence type="ECO:0000256" key="2">
    <source>
        <dbReference type="ARBA" id="ARBA00023015"/>
    </source>
</evidence>
<dbReference type="InterPro" id="IPR044549">
    <property type="entry name" value="bHLH_AtIBH1-like"/>
</dbReference>
<dbReference type="InterPro" id="IPR036638">
    <property type="entry name" value="HLH_DNA-bd_sf"/>
</dbReference>
<evidence type="ECO:0000256" key="4">
    <source>
        <dbReference type="ARBA" id="ARBA00023242"/>
    </source>
</evidence>
<sequence length="107" mass="12153">MGSKPMSPMKTGVRRTKRRPNSRRRFCRPQKSSRRVVNGGPEPCSSLADKLEVLKNLIPSYNQSGDMKADKLFEETADYIVLLRTQVSVLQKLVDFYGSSHEIQNPV</sequence>
<gene>
    <name evidence="6" type="ORF">ILEXP_LOCUS56501</name>
</gene>
<comment type="caution">
    <text evidence="6">The sequence shown here is derived from an EMBL/GenBank/DDBJ whole genome shotgun (WGS) entry which is preliminary data.</text>
</comment>
<dbReference type="PANTHER" id="PTHR33124:SF57">
    <property type="entry name" value="TRANSCRIPTION FACTOR UPBEAT-LIKE PROTEIN"/>
    <property type="match status" value="1"/>
</dbReference>
<evidence type="ECO:0000313" key="6">
    <source>
        <dbReference type="EMBL" id="CAK9186019.1"/>
    </source>
</evidence>
<dbReference type="GO" id="GO:0000976">
    <property type="term" value="F:transcription cis-regulatory region binding"/>
    <property type="evidence" value="ECO:0007669"/>
    <property type="project" value="UniProtKB-ARBA"/>
</dbReference>
<keyword evidence="4" id="KW-0539">Nucleus</keyword>
<evidence type="ECO:0000313" key="7">
    <source>
        <dbReference type="Proteomes" id="UP001642360"/>
    </source>
</evidence>
<dbReference type="EMBL" id="CAUOFW020009501">
    <property type="protein sequence ID" value="CAK9186019.1"/>
    <property type="molecule type" value="Genomic_DNA"/>
</dbReference>
<dbReference type="GO" id="GO:0005634">
    <property type="term" value="C:nucleus"/>
    <property type="evidence" value="ECO:0007669"/>
    <property type="project" value="UniProtKB-SubCell"/>
</dbReference>
<name>A0ABC8UZC8_9AQUA</name>
<keyword evidence="2" id="KW-0805">Transcription regulation</keyword>
<evidence type="ECO:0000256" key="5">
    <source>
        <dbReference type="SAM" id="MobiDB-lite"/>
    </source>
</evidence>
<evidence type="ECO:0000256" key="3">
    <source>
        <dbReference type="ARBA" id="ARBA00023163"/>
    </source>
</evidence>
<keyword evidence="3" id="KW-0804">Transcription</keyword>
<accession>A0ABC8UZC8</accession>
<dbReference type="AlphaFoldDB" id="A0ABC8UZC8"/>
<feature type="region of interest" description="Disordered" evidence="5">
    <location>
        <begin position="1"/>
        <end position="42"/>
    </location>
</feature>